<evidence type="ECO:0000313" key="1">
    <source>
        <dbReference type="EMBL" id="MPN04089.1"/>
    </source>
</evidence>
<reference evidence="1" key="1">
    <citation type="submission" date="2019-08" db="EMBL/GenBank/DDBJ databases">
        <authorList>
            <person name="Kucharzyk K."/>
            <person name="Murdoch R.W."/>
            <person name="Higgins S."/>
            <person name="Loffler F."/>
        </authorList>
    </citation>
    <scope>NUCLEOTIDE SEQUENCE</scope>
</reference>
<comment type="caution">
    <text evidence="1">The sequence shown here is derived from an EMBL/GenBank/DDBJ whole genome shotgun (WGS) entry which is preliminary data.</text>
</comment>
<dbReference type="EMBL" id="VSSQ01050015">
    <property type="protein sequence ID" value="MPN04089.1"/>
    <property type="molecule type" value="Genomic_DNA"/>
</dbReference>
<proteinExistence type="predicted"/>
<gene>
    <name evidence="1" type="ORF">SDC9_151325</name>
</gene>
<dbReference type="AlphaFoldDB" id="A0A645ESC6"/>
<organism evidence="1">
    <name type="scientific">bioreactor metagenome</name>
    <dbReference type="NCBI Taxonomy" id="1076179"/>
    <lineage>
        <taxon>unclassified sequences</taxon>
        <taxon>metagenomes</taxon>
        <taxon>ecological metagenomes</taxon>
    </lineage>
</organism>
<accession>A0A645ESC6</accession>
<name>A0A645ESC6_9ZZZZ</name>
<protein>
    <submittedName>
        <fullName evidence="1">Uncharacterized protein</fullName>
    </submittedName>
</protein>
<sequence>MPVGIGNRPGAVAMHHAADHWQKRIEHAVEHHFAGGLRVGFANAFSSQLGHDKAFAFARAVRKRAAAGFHDHLPRLHVPRREVAAAAGLDAARIGTLCRHVEERVEFAAFFRLFHTCFSFHSVLSVLKLTTLPKQPYYMFAFYFLLRMS</sequence>